<evidence type="ECO:0000313" key="3">
    <source>
        <dbReference type="Proteomes" id="UP000518752"/>
    </source>
</evidence>
<comment type="caution">
    <text evidence="2">The sequence shown here is derived from an EMBL/GenBank/DDBJ whole genome shotgun (WGS) entry which is preliminary data.</text>
</comment>
<organism evidence="2 3">
    <name type="scientific">Collybiopsis confluens</name>
    <dbReference type="NCBI Taxonomy" id="2823264"/>
    <lineage>
        <taxon>Eukaryota</taxon>
        <taxon>Fungi</taxon>
        <taxon>Dikarya</taxon>
        <taxon>Basidiomycota</taxon>
        <taxon>Agaricomycotina</taxon>
        <taxon>Agaricomycetes</taxon>
        <taxon>Agaricomycetidae</taxon>
        <taxon>Agaricales</taxon>
        <taxon>Marasmiineae</taxon>
        <taxon>Omphalotaceae</taxon>
        <taxon>Collybiopsis</taxon>
    </lineage>
</organism>
<keyword evidence="1" id="KW-0732">Signal</keyword>
<evidence type="ECO:0000256" key="1">
    <source>
        <dbReference type="SAM" id="SignalP"/>
    </source>
</evidence>
<dbReference type="AlphaFoldDB" id="A0A8H5H6Q2"/>
<dbReference type="Proteomes" id="UP000518752">
    <property type="component" value="Unassembled WGS sequence"/>
</dbReference>
<evidence type="ECO:0000313" key="2">
    <source>
        <dbReference type="EMBL" id="KAF5377712.1"/>
    </source>
</evidence>
<protein>
    <submittedName>
        <fullName evidence="2">Uncharacterized protein</fullName>
    </submittedName>
</protein>
<gene>
    <name evidence="2" type="ORF">D9757_009378</name>
</gene>
<name>A0A8H5H6Q2_9AGAR</name>
<keyword evidence="3" id="KW-1185">Reference proteome</keyword>
<feature type="signal peptide" evidence="1">
    <location>
        <begin position="1"/>
        <end position="23"/>
    </location>
</feature>
<feature type="chain" id="PRO_5034005272" evidence="1">
    <location>
        <begin position="24"/>
        <end position="203"/>
    </location>
</feature>
<accession>A0A8H5H6Q2</accession>
<sequence>MFSPRSLLSSLAAALLTTNFVVAKPTRIVARTSSQTAANNFTLAALNNTLPNANSTGAPLVLASAGAIDGESFHVSATYASYGFNDFPSLGLVDGNLRAFDAEGNWNTNASTGSATTINWGTSTFFTSPANTNFSVVDLGAASDFPGLAYSGFTNLWYLCPSDSPNVAQNAVYFNTTTIPSQSGVEGAIPIQCYSVTLNMVPV</sequence>
<proteinExistence type="predicted"/>
<dbReference type="EMBL" id="JAACJN010000082">
    <property type="protein sequence ID" value="KAF5377712.1"/>
    <property type="molecule type" value="Genomic_DNA"/>
</dbReference>
<dbReference type="OrthoDB" id="2844016at2759"/>
<reference evidence="2 3" key="1">
    <citation type="journal article" date="2020" name="ISME J.">
        <title>Uncovering the hidden diversity of litter-decomposition mechanisms in mushroom-forming fungi.</title>
        <authorList>
            <person name="Floudas D."/>
            <person name="Bentzer J."/>
            <person name="Ahren D."/>
            <person name="Johansson T."/>
            <person name="Persson P."/>
            <person name="Tunlid A."/>
        </authorList>
    </citation>
    <scope>NUCLEOTIDE SEQUENCE [LARGE SCALE GENOMIC DNA]</scope>
    <source>
        <strain evidence="2 3">CBS 406.79</strain>
    </source>
</reference>